<dbReference type="InterPro" id="IPR029058">
    <property type="entry name" value="AB_hydrolase_fold"/>
</dbReference>
<feature type="region of interest" description="Disordered" evidence="4">
    <location>
        <begin position="22"/>
        <end position="43"/>
    </location>
</feature>
<keyword evidence="2 3" id="KW-0378">Hydrolase</keyword>
<dbReference type="SUPFAM" id="SSF53474">
    <property type="entry name" value="alpha/beta-Hydrolases"/>
    <property type="match status" value="1"/>
</dbReference>
<evidence type="ECO:0000256" key="2">
    <source>
        <dbReference type="ARBA" id="ARBA00022801"/>
    </source>
</evidence>
<dbReference type="Gene3D" id="3.40.50.1820">
    <property type="entry name" value="alpha/beta hydrolase"/>
    <property type="match status" value="1"/>
</dbReference>
<dbReference type="Proteomes" id="UP001332243">
    <property type="component" value="Unassembled WGS sequence"/>
</dbReference>
<evidence type="ECO:0000259" key="5">
    <source>
        <dbReference type="Pfam" id="PF00135"/>
    </source>
</evidence>
<evidence type="ECO:0000313" key="6">
    <source>
        <dbReference type="EMBL" id="MEE6262562.1"/>
    </source>
</evidence>
<evidence type="ECO:0000313" key="7">
    <source>
        <dbReference type="Proteomes" id="UP001332243"/>
    </source>
</evidence>
<reference evidence="6 7" key="1">
    <citation type="submission" date="2024-01" db="EMBL/GenBank/DDBJ databases">
        <title>Genome insights into Plantactinospora sonchi sp. nov.</title>
        <authorList>
            <person name="Wang L."/>
        </authorList>
    </citation>
    <scope>NUCLEOTIDE SEQUENCE [LARGE SCALE GENOMIC DNA]</scope>
    <source>
        <strain evidence="6 7">NEAU-QY2</strain>
    </source>
</reference>
<dbReference type="PROSITE" id="PS00941">
    <property type="entry name" value="CARBOXYLESTERASE_B_2"/>
    <property type="match status" value="1"/>
</dbReference>
<dbReference type="PROSITE" id="PS00122">
    <property type="entry name" value="CARBOXYLESTERASE_B_1"/>
    <property type="match status" value="1"/>
</dbReference>
<accession>A0ABU7S1F3</accession>
<evidence type="ECO:0000256" key="1">
    <source>
        <dbReference type="ARBA" id="ARBA00005964"/>
    </source>
</evidence>
<dbReference type="InterPro" id="IPR002018">
    <property type="entry name" value="CarbesteraseB"/>
</dbReference>
<dbReference type="PANTHER" id="PTHR11559">
    <property type="entry name" value="CARBOXYLESTERASE"/>
    <property type="match status" value="1"/>
</dbReference>
<comment type="similarity">
    <text evidence="1 3">Belongs to the type-B carboxylesterase/lipase family.</text>
</comment>
<proteinExistence type="inferred from homology"/>
<dbReference type="EC" id="3.1.1.-" evidence="3"/>
<dbReference type="Pfam" id="PF00135">
    <property type="entry name" value="COesterase"/>
    <property type="match status" value="1"/>
</dbReference>
<keyword evidence="7" id="KW-1185">Reference proteome</keyword>
<sequence length="587" mass="63505">MAMMVRFSDTACHSRTKEAVPMPAVPSGAVGRQPARRPRTTSSPLRSILGLVLAAAVLTAVPPTGASAHAVQPGKDPTLVHTTLGPIVGRDEGRSSGTYSWLGIPYAEPPVGDLRWRAPKTHRSWVDVRRTQRYGSGCPQPGRFFSPSPNGPFYDLAVRDGLQQPVGEEDCLTLNVFRPSTPKRNLPVVFFIHGGSNVVGYSADPMYDGRELARRAEAVVVTVNYRVGIFGWLNAEGSAAGDPLSASGNFGTLDLVNALRFVDQNARKFGGDADNISVMGQSAGAVNVWSLLVSPLARPMVDKAIPLSGGLSTRSVADARAYADRVMQAAKSDHPSSDKNGLDLLRSLSADDLVRVLVRHRLDATPAVIADGTVIPSDPYAVLESGVGRDVPVLAGNTLEEGKLFGSAIAAHKPSDYDRFTLQYLFDPDNPGDLTPSDLLKDEYLPVDKPQGWNEAAAALTEAVFTGINRESLNALARSGNRSLYHYRFDWNQQPAPFDQVYGAVHAIDLPFVFGNFGRSVFSYAFSQQNQPGRLRLSDLMIASIRNFVTKGSPQHRGLGRTWDQWPTSLVLDADDRHVHLGSTTDR</sequence>
<dbReference type="RefSeq" id="WP_331217501.1">
    <property type="nucleotide sequence ID" value="NZ_JAZGQK010000029.1"/>
</dbReference>
<protein>
    <recommendedName>
        <fullName evidence="3">Carboxylic ester hydrolase</fullName>
        <ecNumber evidence="3">3.1.1.-</ecNumber>
    </recommendedName>
</protein>
<feature type="domain" description="Carboxylesterase type B" evidence="5">
    <location>
        <begin position="77"/>
        <end position="566"/>
    </location>
</feature>
<name>A0ABU7S1F3_9ACTN</name>
<dbReference type="EMBL" id="JAZGQK010000029">
    <property type="protein sequence ID" value="MEE6262562.1"/>
    <property type="molecule type" value="Genomic_DNA"/>
</dbReference>
<dbReference type="InterPro" id="IPR019819">
    <property type="entry name" value="Carboxylesterase_B_CS"/>
</dbReference>
<dbReference type="InterPro" id="IPR019826">
    <property type="entry name" value="Carboxylesterase_B_AS"/>
</dbReference>
<evidence type="ECO:0000256" key="4">
    <source>
        <dbReference type="SAM" id="MobiDB-lite"/>
    </source>
</evidence>
<gene>
    <name evidence="6" type="ORF">V1633_29155</name>
</gene>
<organism evidence="6 7">
    <name type="scientific">Plantactinospora sonchi</name>
    <dbReference type="NCBI Taxonomy" id="1544735"/>
    <lineage>
        <taxon>Bacteria</taxon>
        <taxon>Bacillati</taxon>
        <taxon>Actinomycetota</taxon>
        <taxon>Actinomycetes</taxon>
        <taxon>Micromonosporales</taxon>
        <taxon>Micromonosporaceae</taxon>
        <taxon>Plantactinospora</taxon>
    </lineage>
</organism>
<evidence type="ECO:0000256" key="3">
    <source>
        <dbReference type="RuleBase" id="RU361235"/>
    </source>
</evidence>
<dbReference type="InterPro" id="IPR050309">
    <property type="entry name" value="Type-B_Carboxylest/Lipase"/>
</dbReference>
<comment type="caution">
    <text evidence="6">The sequence shown here is derived from an EMBL/GenBank/DDBJ whole genome shotgun (WGS) entry which is preliminary data.</text>
</comment>